<dbReference type="AlphaFoldDB" id="C6I153"/>
<evidence type="ECO:0000313" key="1">
    <source>
        <dbReference type="EMBL" id="EES51412.1"/>
    </source>
</evidence>
<dbReference type="Pfam" id="PF05258">
    <property type="entry name" value="DciA"/>
    <property type="match status" value="1"/>
</dbReference>
<name>C6I153_9BACT</name>
<dbReference type="InterPro" id="IPR007922">
    <property type="entry name" value="DciA-like"/>
</dbReference>
<keyword evidence="2" id="KW-1185">Reference proteome</keyword>
<sequence>MQRRSADETFAPLATLSREFMTRMGWEKEVRLADLRRLWNDTLGEPIARVSYPFSLSETEIVIACLSPLWKRELSFLETEIRDRLGRSQQTFSSLPFVFRVVRPFRKGSTERERPKGDAPKIEALWKEAEKISSHLPPALRERGRIFVLGQLLAGAHLDLEAPKNSPRRA</sequence>
<protein>
    <recommendedName>
        <fullName evidence="3">DUF721 domain-containing protein</fullName>
    </recommendedName>
</protein>
<gene>
    <name evidence="1" type="ORF">UBAL3_96270005a</name>
</gene>
<accession>C6I153</accession>
<evidence type="ECO:0000313" key="2">
    <source>
        <dbReference type="Proteomes" id="UP000009374"/>
    </source>
</evidence>
<proteinExistence type="predicted"/>
<evidence type="ECO:0008006" key="3">
    <source>
        <dbReference type="Google" id="ProtNLM"/>
    </source>
</evidence>
<organism evidence="1 2">
    <name type="scientific">Leptospirillum ferrodiazotrophum</name>
    <dbReference type="NCBI Taxonomy" id="412449"/>
    <lineage>
        <taxon>Bacteria</taxon>
        <taxon>Pseudomonadati</taxon>
        <taxon>Nitrospirota</taxon>
        <taxon>Nitrospiria</taxon>
        <taxon>Nitrospirales</taxon>
        <taxon>Nitrospiraceae</taxon>
        <taxon>Leptospirillum</taxon>
    </lineage>
</organism>
<dbReference type="EMBL" id="GG693891">
    <property type="protein sequence ID" value="EES51412.1"/>
    <property type="molecule type" value="Genomic_DNA"/>
</dbReference>
<reference evidence="1 2" key="1">
    <citation type="journal article" date="2009" name="Appl. Environ. Microbiol.">
        <title>Community genomic and proteomic analyses of chemoautotrophic iron-oxidizing "Leptospirillum rubarum" (Group II) and "Leptospirillum ferrodiazotrophum" (Group III) bacteria in acid mine drainage biofilms.</title>
        <authorList>
            <person name="Goltsman D.S."/>
            <person name="Denef V.J."/>
            <person name="Singer S.W."/>
            <person name="VerBerkmoes N.C."/>
            <person name="Lefsrud M."/>
            <person name="Mueller R.S."/>
            <person name="Dick G.J."/>
            <person name="Sun C.L."/>
            <person name="Wheeler K.E."/>
            <person name="Zemla A."/>
            <person name="Baker B.J."/>
            <person name="Hauser L."/>
            <person name="Land M."/>
            <person name="Shah M.B."/>
            <person name="Thelen M.P."/>
            <person name="Hettich R.L."/>
            <person name="Banfield J.F."/>
        </authorList>
    </citation>
    <scope>NUCLEOTIDE SEQUENCE [LARGE SCALE GENOMIC DNA]</scope>
</reference>
<dbReference type="Proteomes" id="UP000009374">
    <property type="component" value="Unassembled WGS sequence"/>
</dbReference>